<dbReference type="PANTHER" id="PTHR43943">
    <property type="entry name" value="DEHYDROGENASE/REDUCTASE (SDR FAMILY) MEMBER 4"/>
    <property type="match status" value="1"/>
</dbReference>
<dbReference type="InterPro" id="IPR002347">
    <property type="entry name" value="SDR_fam"/>
</dbReference>
<dbReference type="EMBL" id="WJQU01000001">
    <property type="protein sequence ID" value="KAJ6648383.1"/>
    <property type="molecule type" value="Genomic_DNA"/>
</dbReference>
<evidence type="ECO:0000256" key="2">
    <source>
        <dbReference type="ARBA" id="ARBA00022797"/>
    </source>
</evidence>
<evidence type="ECO:0000256" key="1">
    <source>
        <dbReference type="ARBA" id="ARBA00006484"/>
    </source>
</evidence>
<dbReference type="CDD" id="cd05233">
    <property type="entry name" value="SDR_c"/>
    <property type="match status" value="2"/>
</dbReference>
<keyword evidence="6" id="KW-1185">Reference proteome</keyword>
<protein>
    <submittedName>
        <fullName evidence="5">Tropinone reductase 2</fullName>
    </submittedName>
</protein>
<keyword evidence="3" id="KW-0560">Oxidoreductase</keyword>
<dbReference type="GO" id="GO:0016491">
    <property type="term" value="F:oxidoreductase activity"/>
    <property type="evidence" value="ECO:0007669"/>
    <property type="project" value="UniProtKB-KW"/>
</dbReference>
<accession>A0A9Q0S8W5</accession>
<dbReference type="SUPFAM" id="SSF51735">
    <property type="entry name" value="NAD(P)-binding Rossmann-fold domains"/>
    <property type="match status" value="2"/>
</dbReference>
<name>A0A9Q0S8W5_9DIPT</name>
<dbReference type="PANTHER" id="PTHR43943:SF17">
    <property type="entry name" value="3-PHENYLPROPIONATE-DIHYDRODIOL_CINNAMIC ACID-DIHYDRODIOL DEHYDROGENASE"/>
    <property type="match status" value="1"/>
</dbReference>
<evidence type="ECO:0000256" key="4">
    <source>
        <dbReference type="ARBA" id="ARBA00023027"/>
    </source>
</evidence>
<dbReference type="PROSITE" id="PS00061">
    <property type="entry name" value="ADH_SHORT"/>
    <property type="match status" value="1"/>
</dbReference>
<evidence type="ECO:0000256" key="3">
    <source>
        <dbReference type="ARBA" id="ARBA00023002"/>
    </source>
</evidence>
<dbReference type="Pfam" id="PF13561">
    <property type="entry name" value="adh_short_C2"/>
    <property type="match status" value="2"/>
</dbReference>
<dbReference type="InterPro" id="IPR036291">
    <property type="entry name" value="NAD(P)-bd_dom_sf"/>
</dbReference>
<evidence type="ECO:0000313" key="5">
    <source>
        <dbReference type="EMBL" id="KAJ6648383.1"/>
    </source>
</evidence>
<keyword evidence="2" id="KW-0058">Aromatic hydrocarbons catabolism</keyword>
<dbReference type="Gene3D" id="3.40.50.720">
    <property type="entry name" value="NAD(P)-binding Rossmann-like Domain"/>
    <property type="match status" value="2"/>
</dbReference>
<dbReference type="AlphaFoldDB" id="A0A9Q0S8W5"/>
<dbReference type="InterPro" id="IPR020904">
    <property type="entry name" value="Sc_DH/Rdtase_CS"/>
</dbReference>
<proteinExistence type="inferred from homology"/>
<dbReference type="OrthoDB" id="5840532at2759"/>
<comment type="caution">
    <text evidence="5">The sequence shown here is derived from an EMBL/GenBank/DDBJ whole genome shotgun (WGS) entry which is preliminary data.</text>
</comment>
<dbReference type="Proteomes" id="UP001151699">
    <property type="component" value="Chromosome A"/>
</dbReference>
<gene>
    <name evidence="5" type="primary">TR2</name>
    <name evidence="5" type="ORF">Bhyg_03611</name>
</gene>
<comment type="similarity">
    <text evidence="1">Belongs to the short-chain dehydrogenases/reductases (SDR) family.</text>
</comment>
<sequence>MPDADNIETTLEEFIAVKNALDFSGKVVLISGSSSGIGLFAKIQDPNFNDVYSQVKAINEEAQLEVTRLAAPYLTKAKGSIIFIASILARNPAESTGAYSMTKNALVAFAKTLAHDLGPGVRINVISIAAVPKLWTKKYKNIYKCYWPKKHADSLRKKLILPAIKNDEENVFRCRLLSKETYNSFQEAFTAEVKLAARAPLKSCRKTTSAKSQKENKQTIAQVQMDVCLGLLRSSSILIFTRTNSMMTQILSGSTHVSVENHLKHNLGYDVLDNFEHDQDNYTHNIMGNQLTTFDESDQLNTKKIDFSLENATDKLVGPRNRGTESDSPKQSNTCIFWKKRIVDSYEMGTPKSMIINELDNPFNMVDLDFSIYDLFDTSKEGSNQENVVEELETMLLSTGDSYLPNGHASANSFGALENISEKTHKESGKKLFTLPSGEMSADNGDHLRITNLERIGLFAEIEDPNFNDVYSQVKAINEEAHLDVTRLAAPYLKDANGSIIFMASILGWNPGKSTGAYSMTKSSLLAIAKTLTHDLGPGVRVNVISPGTVDGTRLFRLFPPSIRPAGIAKAIENTALQRAGIPMDIAKAVVFLASPLSSYIDGQDFHVDGGEFITIW</sequence>
<keyword evidence="4" id="KW-0520">NAD</keyword>
<organism evidence="5 6">
    <name type="scientific">Pseudolycoriella hygida</name>
    <dbReference type="NCBI Taxonomy" id="35572"/>
    <lineage>
        <taxon>Eukaryota</taxon>
        <taxon>Metazoa</taxon>
        <taxon>Ecdysozoa</taxon>
        <taxon>Arthropoda</taxon>
        <taxon>Hexapoda</taxon>
        <taxon>Insecta</taxon>
        <taxon>Pterygota</taxon>
        <taxon>Neoptera</taxon>
        <taxon>Endopterygota</taxon>
        <taxon>Diptera</taxon>
        <taxon>Nematocera</taxon>
        <taxon>Sciaroidea</taxon>
        <taxon>Sciaridae</taxon>
        <taxon>Pseudolycoriella</taxon>
    </lineage>
</organism>
<evidence type="ECO:0000313" key="6">
    <source>
        <dbReference type="Proteomes" id="UP001151699"/>
    </source>
</evidence>
<reference evidence="5" key="1">
    <citation type="submission" date="2022-07" db="EMBL/GenBank/DDBJ databases">
        <authorList>
            <person name="Trinca V."/>
            <person name="Uliana J.V.C."/>
            <person name="Torres T.T."/>
            <person name="Ward R.J."/>
            <person name="Monesi N."/>
        </authorList>
    </citation>
    <scope>NUCLEOTIDE SEQUENCE</scope>
    <source>
        <strain evidence="5">HSMRA1968</strain>
        <tissue evidence="5">Whole embryos</tissue>
    </source>
</reference>